<dbReference type="EMBL" id="LAZR01043369">
    <property type="protein sequence ID" value="KKL07238.1"/>
    <property type="molecule type" value="Genomic_DNA"/>
</dbReference>
<evidence type="ECO:0000256" key="1">
    <source>
        <dbReference type="SAM" id="MobiDB-lite"/>
    </source>
</evidence>
<evidence type="ECO:0000313" key="2">
    <source>
        <dbReference type="EMBL" id="KKL07238.1"/>
    </source>
</evidence>
<proteinExistence type="predicted"/>
<accession>A0A0F9D5A0</accession>
<feature type="compositionally biased region" description="Polar residues" evidence="1">
    <location>
        <begin position="73"/>
        <end position="87"/>
    </location>
</feature>
<organism evidence="2">
    <name type="scientific">marine sediment metagenome</name>
    <dbReference type="NCBI Taxonomy" id="412755"/>
    <lineage>
        <taxon>unclassified sequences</taxon>
        <taxon>metagenomes</taxon>
        <taxon>ecological metagenomes</taxon>
    </lineage>
</organism>
<reference evidence="2" key="1">
    <citation type="journal article" date="2015" name="Nature">
        <title>Complex archaea that bridge the gap between prokaryotes and eukaryotes.</title>
        <authorList>
            <person name="Spang A."/>
            <person name="Saw J.H."/>
            <person name="Jorgensen S.L."/>
            <person name="Zaremba-Niedzwiedzka K."/>
            <person name="Martijn J."/>
            <person name="Lind A.E."/>
            <person name="van Eijk R."/>
            <person name="Schleper C."/>
            <person name="Guy L."/>
            <person name="Ettema T.J."/>
        </authorList>
    </citation>
    <scope>NUCLEOTIDE SEQUENCE</scope>
</reference>
<dbReference type="AlphaFoldDB" id="A0A0F9D5A0"/>
<protein>
    <submittedName>
        <fullName evidence="2">Uncharacterized protein</fullName>
    </submittedName>
</protein>
<gene>
    <name evidence="2" type="ORF">LCGC14_2588020</name>
</gene>
<feature type="region of interest" description="Disordered" evidence="1">
    <location>
        <begin position="26"/>
        <end position="104"/>
    </location>
</feature>
<feature type="compositionally biased region" description="Polar residues" evidence="1">
    <location>
        <begin position="28"/>
        <end position="40"/>
    </location>
</feature>
<comment type="caution">
    <text evidence="2">The sequence shown here is derived from an EMBL/GenBank/DDBJ whole genome shotgun (WGS) entry which is preliminary data.</text>
</comment>
<sequence>MALHDPVEDALNARKAAARRVEAGDAFSQDTLDTTNQFLGSSFGPPERQAVGGGSPAGSVVPPAQPPLRQPVGGTTRTLPSQASPTARSRFGGQQADRARRPVAGGTLADRFFALPEPATFARTSQGQQLLQRILGRGRGFR</sequence>
<name>A0A0F9D5A0_9ZZZZ</name>